<dbReference type="GO" id="GO:0016810">
    <property type="term" value="F:hydrolase activity, acting on carbon-nitrogen (but not peptide) bonds"/>
    <property type="evidence" value="ECO:0007669"/>
    <property type="project" value="InterPro"/>
</dbReference>
<gene>
    <name evidence="3" type="ordered locus">Celf_0065</name>
</gene>
<proteinExistence type="predicted"/>
<evidence type="ECO:0000259" key="2">
    <source>
        <dbReference type="PROSITE" id="PS51677"/>
    </source>
</evidence>
<evidence type="ECO:0000313" key="3">
    <source>
        <dbReference type="EMBL" id="AEE44216.1"/>
    </source>
</evidence>
<reference evidence="3 4" key="1">
    <citation type="submission" date="2011-04" db="EMBL/GenBank/DDBJ databases">
        <title>Complete sequence of Cellulomonas fimi ATCC 484.</title>
        <authorList>
            <consortium name="US DOE Joint Genome Institute"/>
            <person name="Lucas S."/>
            <person name="Han J."/>
            <person name="Lapidus A."/>
            <person name="Cheng J.-F."/>
            <person name="Goodwin L."/>
            <person name="Pitluck S."/>
            <person name="Peters L."/>
            <person name="Chertkov O."/>
            <person name="Detter J.C."/>
            <person name="Han C."/>
            <person name="Tapia R."/>
            <person name="Land M."/>
            <person name="Hauser L."/>
            <person name="Kyrpides N."/>
            <person name="Ivanova N."/>
            <person name="Ovchinnikova G."/>
            <person name="Pagani I."/>
            <person name="Mead D."/>
            <person name="Brumm P."/>
            <person name="Woyke T."/>
        </authorList>
    </citation>
    <scope>NUCLEOTIDE SEQUENCE [LARGE SCALE GENOMIC DNA]</scope>
    <source>
        <strain evidence="4">ATCC 484 / DSM 20113 / JCM 1341 / NBRC 15513 / NCIMB 8980 / NCTC 7547</strain>
    </source>
</reference>
<keyword evidence="1" id="KW-0732">Signal</keyword>
<dbReference type="CDD" id="cd10918">
    <property type="entry name" value="CE4_NodB_like_5s_6s"/>
    <property type="match status" value="1"/>
</dbReference>
<dbReference type="PANTHER" id="PTHR34216">
    <property type="match status" value="1"/>
</dbReference>
<dbReference type="InterPro" id="IPR011330">
    <property type="entry name" value="Glyco_hydro/deAcase_b/a-brl"/>
</dbReference>
<dbReference type="SUPFAM" id="SSF88713">
    <property type="entry name" value="Glycoside hydrolase/deacetylase"/>
    <property type="match status" value="1"/>
</dbReference>
<dbReference type="InterPro" id="IPR002509">
    <property type="entry name" value="NODB_dom"/>
</dbReference>
<dbReference type="PROSITE" id="PS51677">
    <property type="entry name" value="NODB"/>
    <property type="match status" value="1"/>
</dbReference>
<name>F4H3Z2_CELFA</name>
<keyword evidence="4" id="KW-1185">Reference proteome</keyword>
<dbReference type="InterPro" id="IPR051398">
    <property type="entry name" value="Polysacch_Deacetylase"/>
</dbReference>
<feature type="domain" description="NodB homology" evidence="2">
    <location>
        <begin position="66"/>
        <end position="288"/>
    </location>
</feature>
<dbReference type="KEGG" id="cfi:Celf_0065"/>
<dbReference type="Gene3D" id="3.20.20.370">
    <property type="entry name" value="Glycoside hydrolase/deacetylase"/>
    <property type="match status" value="1"/>
</dbReference>
<dbReference type="eggNOG" id="COG0726">
    <property type="taxonomic scope" value="Bacteria"/>
</dbReference>
<dbReference type="HOGENOM" id="CLU_030024_1_1_11"/>
<organism evidence="3 4">
    <name type="scientific">Cellulomonas fimi (strain ATCC 484 / DSM 20113 / JCM 1341 / CCUG 24087 / LMG 16345 / NBRC 15513 / NCIMB 8980 / NCTC 7547 / NRS-133)</name>
    <dbReference type="NCBI Taxonomy" id="590998"/>
    <lineage>
        <taxon>Bacteria</taxon>
        <taxon>Bacillati</taxon>
        <taxon>Actinomycetota</taxon>
        <taxon>Actinomycetes</taxon>
        <taxon>Micrococcales</taxon>
        <taxon>Cellulomonadaceae</taxon>
        <taxon>Cellulomonas</taxon>
    </lineage>
</organism>
<sequence length="288" mass="31847">MSDARRAVVMLHSVVPDRELDARLVPRPRQELGTEELRRFVHDARAAGWSIVGLSELLDTSGSGGHRLAVTFDDGYRDFADHALPVLRALDVPATLFVTTGYPDRTLLHVSLVVEDLVRSRAALRLRTPDGPRTVECHDPVDAATQVNRIIWEAGLDTATEILGDYREEWVDYGLTWEQLHEIARDPLTTIGGHTTSHPFLPALDPQACAAEIDGNRRRLRTELGVPVEHFAYPFGRHSDTVVQAVRRAGYAAAVTTEPRDVDARDALHVLPRFCAESGRPFAATVDG</sequence>
<dbReference type="AlphaFoldDB" id="F4H3Z2"/>
<evidence type="ECO:0000256" key="1">
    <source>
        <dbReference type="ARBA" id="ARBA00022729"/>
    </source>
</evidence>
<dbReference type="Pfam" id="PF01522">
    <property type="entry name" value="Polysacc_deac_1"/>
    <property type="match status" value="1"/>
</dbReference>
<dbReference type="RefSeq" id="WP_013769246.1">
    <property type="nucleotide sequence ID" value="NC_015514.1"/>
</dbReference>
<protein>
    <submittedName>
        <fullName evidence="3">Polysaccharide deacetylase</fullName>
    </submittedName>
</protein>
<accession>F4H3Z2</accession>
<dbReference type="Proteomes" id="UP000008460">
    <property type="component" value="Chromosome"/>
</dbReference>
<dbReference type="GO" id="GO:0005975">
    <property type="term" value="P:carbohydrate metabolic process"/>
    <property type="evidence" value="ECO:0007669"/>
    <property type="project" value="InterPro"/>
</dbReference>
<evidence type="ECO:0000313" key="4">
    <source>
        <dbReference type="Proteomes" id="UP000008460"/>
    </source>
</evidence>
<dbReference type="PANTHER" id="PTHR34216:SF7">
    <property type="entry name" value="POLY-BETA-1,6-N-ACETYL-D-GLUCOSAMINE N-DEACETYLASE"/>
    <property type="match status" value="1"/>
</dbReference>
<dbReference type="EMBL" id="CP002666">
    <property type="protein sequence ID" value="AEE44216.1"/>
    <property type="molecule type" value="Genomic_DNA"/>
</dbReference>
<dbReference type="STRING" id="590998.Celf_0065"/>